<accession>A0ABV7KWY3</accession>
<keyword evidence="8" id="KW-1185">Reference proteome</keyword>
<organism evidence="7 8">
    <name type="scientific">Marinibaculum pumilum</name>
    <dbReference type="NCBI Taxonomy" id="1766165"/>
    <lineage>
        <taxon>Bacteria</taxon>
        <taxon>Pseudomonadati</taxon>
        <taxon>Pseudomonadota</taxon>
        <taxon>Alphaproteobacteria</taxon>
        <taxon>Rhodospirillales</taxon>
        <taxon>Rhodospirillaceae</taxon>
        <taxon>Marinibaculum</taxon>
    </lineage>
</organism>
<evidence type="ECO:0000256" key="2">
    <source>
        <dbReference type="ARBA" id="ARBA00007118"/>
    </source>
</evidence>
<keyword evidence="5" id="KW-0560">Oxidoreductase</keyword>
<comment type="similarity">
    <text evidence="2">Belongs to the nitroreductase family.</text>
</comment>
<keyword evidence="3" id="KW-0285">Flavoprotein</keyword>
<comment type="caution">
    <text evidence="7">The sequence shown here is derived from an EMBL/GenBank/DDBJ whole genome shotgun (WGS) entry which is preliminary data.</text>
</comment>
<dbReference type="Gene3D" id="3.40.109.10">
    <property type="entry name" value="NADH Oxidase"/>
    <property type="match status" value="1"/>
</dbReference>
<feature type="domain" description="Nitroreductase" evidence="6">
    <location>
        <begin position="8"/>
        <end position="194"/>
    </location>
</feature>
<evidence type="ECO:0000256" key="1">
    <source>
        <dbReference type="ARBA" id="ARBA00001917"/>
    </source>
</evidence>
<dbReference type="Proteomes" id="UP001595528">
    <property type="component" value="Unassembled WGS sequence"/>
</dbReference>
<dbReference type="InterPro" id="IPR000415">
    <property type="entry name" value="Nitroreductase-like"/>
</dbReference>
<dbReference type="PANTHER" id="PTHR43673">
    <property type="entry name" value="NAD(P)H NITROREDUCTASE YDGI-RELATED"/>
    <property type="match status" value="1"/>
</dbReference>
<evidence type="ECO:0000256" key="3">
    <source>
        <dbReference type="ARBA" id="ARBA00022630"/>
    </source>
</evidence>
<dbReference type="Pfam" id="PF00881">
    <property type="entry name" value="Nitroreductase"/>
    <property type="match status" value="1"/>
</dbReference>
<name>A0ABV7KWY3_9PROT</name>
<evidence type="ECO:0000313" key="8">
    <source>
        <dbReference type="Proteomes" id="UP001595528"/>
    </source>
</evidence>
<proteinExistence type="inferred from homology"/>
<dbReference type="SUPFAM" id="SSF55469">
    <property type="entry name" value="FMN-dependent nitroreductase-like"/>
    <property type="match status" value="1"/>
</dbReference>
<comment type="cofactor">
    <cofactor evidence="1">
        <name>FMN</name>
        <dbReference type="ChEBI" id="CHEBI:58210"/>
    </cofactor>
</comment>
<reference evidence="8" key="1">
    <citation type="journal article" date="2019" name="Int. J. Syst. Evol. Microbiol.">
        <title>The Global Catalogue of Microorganisms (GCM) 10K type strain sequencing project: providing services to taxonomists for standard genome sequencing and annotation.</title>
        <authorList>
            <consortium name="The Broad Institute Genomics Platform"/>
            <consortium name="The Broad Institute Genome Sequencing Center for Infectious Disease"/>
            <person name="Wu L."/>
            <person name="Ma J."/>
        </authorList>
    </citation>
    <scope>NUCLEOTIDE SEQUENCE [LARGE SCALE GENOMIC DNA]</scope>
    <source>
        <strain evidence="8">KCTC 42964</strain>
    </source>
</reference>
<evidence type="ECO:0000256" key="4">
    <source>
        <dbReference type="ARBA" id="ARBA00022643"/>
    </source>
</evidence>
<dbReference type="CDD" id="cd02136">
    <property type="entry name" value="PnbA_NfnB-like"/>
    <property type="match status" value="1"/>
</dbReference>
<protein>
    <submittedName>
        <fullName evidence="7">Nitroreductase</fullName>
    </submittedName>
</protein>
<sequence>MKVSDALQSRITCRAFLPDPVPAETVRAILDGAKQAPSGGNLQPWWVWVLAGEPLQAFRAEIQRKMAANPQGEEPEYHVYPPGLKEPYRSRRFKCGEDLYATIGIPRENKPARLMQLAKNFDFFGAPVALFFAIDREMQQGQWADLGMFLQSIMLLAREHGLHTCPQEAWARWPQTIGSFLDIPPELMLFCGMGLGRMDENHPINTLRTDRAPVEEFVQMRGF</sequence>
<evidence type="ECO:0000313" key="7">
    <source>
        <dbReference type="EMBL" id="MFC3226852.1"/>
    </source>
</evidence>
<evidence type="ECO:0000256" key="5">
    <source>
        <dbReference type="ARBA" id="ARBA00023002"/>
    </source>
</evidence>
<gene>
    <name evidence="7" type="ORF">ACFOGJ_06410</name>
</gene>
<dbReference type="EMBL" id="JBHRTR010000017">
    <property type="protein sequence ID" value="MFC3226852.1"/>
    <property type="molecule type" value="Genomic_DNA"/>
</dbReference>
<dbReference type="InterPro" id="IPR029479">
    <property type="entry name" value="Nitroreductase"/>
</dbReference>
<dbReference type="RefSeq" id="WP_379898994.1">
    <property type="nucleotide sequence ID" value="NZ_JBHRTR010000017.1"/>
</dbReference>
<dbReference type="PANTHER" id="PTHR43673:SF2">
    <property type="entry name" value="NITROREDUCTASE"/>
    <property type="match status" value="1"/>
</dbReference>
<evidence type="ECO:0000259" key="6">
    <source>
        <dbReference type="Pfam" id="PF00881"/>
    </source>
</evidence>
<keyword evidence="4" id="KW-0288">FMN</keyword>